<comment type="similarity">
    <text evidence="1">Belongs to the cysteine dioxygenase family.</text>
</comment>
<comment type="caution">
    <text evidence="2">The sequence shown here is derived from an EMBL/GenBank/DDBJ whole genome shotgun (WGS) entry which is preliminary data.</text>
</comment>
<dbReference type="InterPro" id="IPR011051">
    <property type="entry name" value="RmlC_Cupin_sf"/>
</dbReference>
<dbReference type="InterPro" id="IPR010300">
    <property type="entry name" value="CDO_1"/>
</dbReference>
<dbReference type="SUPFAM" id="SSF51182">
    <property type="entry name" value="RmlC-like cupins"/>
    <property type="match status" value="1"/>
</dbReference>
<dbReference type="AlphaFoldDB" id="X8AD53"/>
<evidence type="ECO:0000313" key="2">
    <source>
        <dbReference type="EMBL" id="EUA29867.1"/>
    </source>
</evidence>
<reference evidence="2" key="1">
    <citation type="submission" date="2014-01" db="EMBL/GenBank/DDBJ databases">
        <authorList>
            <person name="Brown-Elliot B."/>
            <person name="Wallace R."/>
            <person name="Lenaerts A."/>
            <person name="Ordway D."/>
            <person name="DeGroote M.A."/>
            <person name="Parker T."/>
            <person name="Sizemore C."/>
            <person name="Tallon L.J."/>
            <person name="Sadzewicz L.K."/>
            <person name="Sengamalay N."/>
            <person name="Fraser C.M."/>
            <person name="Hine E."/>
            <person name="Shefchek K.A."/>
            <person name="Das S.P."/>
            <person name="Tettelin H."/>
        </authorList>
    </citation>
    <scope>NUCLEOTIDE SEQUENCE [LARGE SCALE GENOMIC DNA]</scope>
    <source>
        <strain evidence="2">4042</strain>
    </source>
</reference>
<dbReference type="InterPro" id="IPR014710">
    <property type="entry name" value="RmlC-like_jellyroll"/>
</dbReference>
<dbReference type="Pfam" id="PF05995">
    <property type="entry name" value="CDO_I"/>
    <property type="match status" value="1"/>
</dbReference>
<gene>
    <name evidence="2" type="ORF">I553_4120</name>
</gene>
<evidence type="ECO:0000256" key="1">
    <source>
        <dbReference type="ARBA" id="ARBA00006622"/>
    </source>
</evidence>
<accession>X8AD53</accession>
<protein>
    <submittedName>
        <fullName evidence="2">Cysteine dioxygenase type I family protein</fullName>
    </submittedName>
</protein>
<dbReference type="GO" id="GO:0016702">
    <property type="term" value="F:oxidoreductase activity, acting on single donors with incorporation of molecular oxygen, incorporation of two atoms of oxygen"/>
    <property type="evidence" value="ECO:0007669"/>
    <property type="project" value="InterPro"/>
</dbReference>
<proteinExistence type="inferred from homology"/>
<dbReference type="Gene3D" id="2.60.120.10">
    <property type="entry name" value="Jelly Rolls"/>
    <property type="match status" value="1"/>
</dbReference>
<keyword evidence="2" id="KW-0560">Oxidoreductase</keyword>
<dbReference type="PATRIC" id="fig|1299334.3.peg.5812"/>
<keyword evidence="2" id="KW-0223">Dioxygenase</keyword>
<name>X8AD53_MYCXE</name>
<dbReference type="EMBL" id="JAOB01000060">
    <property type="protein sequence ID" value="EUA29867.1"/>
    <property type="molecule type" value="Genomic_DNA"/>
</dbReference>
<dbReference type="GO" id="GO:0005506">
    <property type="term" value="F:iron ion binding"/>
    <property type="evidence" value="ECO:0007669"/>
    <property type="project" value="InterPro"/>
</dbReference>
<sequence>MHATDRAADNVLSGDYDHLLPSAGVPADDRWFSRIHGDDEIDIWLISWVPGHATELHDHGGSLGR</sequence>
<organism evidence="2">
    <name type="scientific">Mycobacterium xenopi 4042</name>
    <dbReference type="NCBI Taxonomy" id="1299334"/>
    <lineage>
        <taxon>Bacteria</taxon>
        <taxon>Bacillati</taxon>
        <taxon>Actinomycetota</taxon>
        <taxon>Actinomycetes</taxon>
        <taxon>Mycobacteriales</taxon>
        <taxon>Mycobacteriaceae</taxon>
        <taxon>Mycobacterium</taxon>
    </lineage>
</organism>